<proteinExistence type="predicted"/>
<evidence type="ECO:0000313" key="3">
    <source>
        <dbReference type="Proteomes" id="UP000327493"/>
    </source>
</evidence>
<reference evidence="2 3" key="1">
    <citation type="submission" date="2019-08" db="EMBL/GenBank/DDBJ databases">
        <title>A chromosome-level genome assembly, high-density linkage maps, and genome scans reveal the genomic architecture of hybrid incompatibilities underlying speciation via character displacement in darters (Percidae: Etheostominae).</title>
        <authorList>
            <person name="Moran R.L."/>
            <person name="Catchen J.M."/>
            <person name="Fuller R.C."/>
        </authorList>
    </citation>
    <scope>NUCLEOTIDE SEQUENCE [LARGE SCALE GENOMIC DNA]</scope>
    <source>
        <strain evidence="2">EspeVRDwgs_2016</strain>
        <tissue evidence="2">Muscle</tissue>
    </source>
</reference>
<dbReference type="AlphaFoldDB" id="A0A5J5DBH7"/>
<comment type="caution">
    <text evidence="2">The sequence shown here is derived from an EMBL/GenBank/DDBJ whole genome shotgun (WGS) entry which is preliminary data.</text>
</comment>
<name>A0A5J5DBH7_9PERO</name>
<feature type="compositionally biased region" description="Polar residues" evidence="1">
    <location>
        <begin position="371"/>
        <end position="380"/>
    </location>
</feature>
<keyword evidence="3" id="KW-1185">Reference proteome</keyword>
<dbReference type="EMBL" id="VOFY01000010">
    <property type="protein sequence ID" value="KAA8589121.1"/>
    <property type="molecule type" value="Genomic_DNA"/>
</dbReference>
<protein>
    <submittedName>
        <fullName evidence="2">Uncharacterized protein</fullName>
    </submittedName>
</protein>
<sequence length="446" mass="48435">MTPIGNIFSLLLLHTEAKGQVQLQNSLLAAGRDSITIEATEEIDDSYRRISGDRADAQICKDTRTMPQRSTATLSPEVFISGLQGSTEADIQSSRVVCTTLFPLRRGETGCGRPVRRTRPDVQRGKWGCGRMSSPVRKGLLIQPADIAPGHLRGGVDIQEARSPPSKGSDLTDTNCWESTSGLCGRSSGKEDFPSGVSVAFSGLLSDMSASTLKGRQDTCAARFSGRGASASSSVENSSLQSPGECILSFFFLFQGRDRFLIPIQKSHTLFVTECKHAASTRQIRSWRIVLAVSPRIRRTGMKSISVTSEELYFHLTKADGAPNSSPNMQDLTHHCESNHNGFASTDTQGKLLTIQAEVTESESPYGAERLQQTGEQPSSAHIDRPIDSLEDSLVGQPLPPQLTRLTVTSLCLMSWFSSSILDMVLRTASLAYPGQGTHSQEKKEL</sequence>
<feature type="region of interest" description="Disordered" evidence="1">
    <location>
        <begin position="363"/>
        <end position="384"/>
    </location>
</feature>
<gene>
    <name evidence="2" type="ORF">FQN60_010466</name>
</gene>
<organism evidence="2 3">
    <name type="scientific">Etheostoma spectabile</name>
    <name type="common">orangethroat darter</name>
    <dbReference type="NCBI Taxonomy" id="54343"/>
    <lineage>
        <taxon>Eukaryota</taxon>
        <taxon>Metazoa</taxon>
        <taxon>Chordata</taxon>
        <taxon>Craniata</taxon>
        <taxon>Vertebrata</taxon>
        <taxon>Euteleostomi</taxon>
        <taxon>Actinopterygii</taxon>
        <taxon>Neopterygii</taxon>
        <taxon>Teleostei</taxon>
        <taxon>Neoteleostei</taxon>
        <taxon>Acanthomorphata</taxon>
        <taxon>Eupercaria</taxon>
        <taxon>Perciformes</taxon>
        <taxon>Percoidei</taxon>
        <taxon>Percidae</taxon>
        <taxon>Etheostomatinae</taxon>
        <taxon>Etheostoma</taxon>
    </lineage>
</organism>
<dbReference type="Proteomes" id="UP000327493">
    <property type="component" value="Chromosome 10"/>
</dbReference>
<accession>A0A5J5DBH7</accession>
<evidence type="ECO:0000313" key="2">
    <source>
        <dbReference type="EMBL" id="KAA8589121.1"/>
    </source>
</evidence>
<evidence type="ECO:0000256" key="1">
    <source>
        <dbReference type="SAM" id="MobiDB-lite"/>
    </source>
</evidence>